<keyword evidence="4" id="KW-1185">Reference proteome</keyword>
<dbReference type="InterPro" id="IPR054289">
    <property type="entry name" value="DUF7025"/>
</dbReference>
<dbReference type="SMART" id="SM00382">
    <property type="entry name" value="AAA"/>
    <property type="match status" value="1"/>
</dbReference>
<feature type="domain" description="AAA+ ATPase" evidence="2">
    <location>
        <begin position="367"/>
        <end position="496"/>
    </location>
</feature>
<dbReference type="SUPFAM" id="SSF52540">
    <property type="entry name" value="P-loop containing nucleoside triphosphate hydrolases"/>
    <property type="match status" value="1"/>
</dbReference>
<dbReference type="Pfam" id="PF00004">
    <property type="entry name" value="AAA"/>
    <property type="match status" value="1"/>
</dbReference>
<dbReference type="PANTHER" id="PTHR46411">
    <property type="entry name" value="FAMILY ATPASE, PUTATIVE-RELATED"/>
    <property type="match status" value="1"/>
</dbReference>
<sequence>MFITFFESFTEYRDALAVKKQKSERETHVLSSVNLLLSTLSTDYPTTLATIDRLTAHGEITFELLYAILVPRSVFVAYCVVTGKPRLFTLASFMRTTADGKPVYQLSCEGFDLVDKMSQQKATFGKTQAMVYLQSFKGTVKIQDLDAYPLKYHPEPEKLRAALLQRGKKWASLVGVHHMQYNGIAALKSEDKLVKHSVNGRIMVDRATFRRLNANYPLPVSCAPIDAGIFQPAYVPQVSVESLPIPRRNTGLMMHPPMPPPPLPHVTPWQSPYSNGTLVQSTPNDDDSNDDLADDDLILASTLVYGFSLSDKIWLEFDVEKVQPVEWNEDAFGNLVLHSTRKDLLRSLVEAHHNELGFDDFIKGKGHGLVINLFGPPGVGKTFSAEATSEHVKRPLYVIGGGDLGTKASTMDATLERIFDVATAWKAIVLIDEADVFLEQRSLHDLERNAMIAVFLRHVEYYRGILFLTTNRVQAFDEAFLSRIHVALHFHELSQASKEQVWTAFIAKLGASNAITITPEQITELAKRDVNGRQIKNAARTAQSLAVGRGEKIDYSHFVETLDAMAEFTKEFQVLRKDQHR</sequence>
<name>A0A8H5M1C2_9AGAR</name>
<feature type="region of interest" description="Disordered" evidence="1">
    <location>
        <begin position="265"/>
        <end position="290"/>
    </location>
</feature>
<dbReference type="GO" id="GO:0016887">
    <property type="term" value="F:ATP hydrolysis activity"/>
    <property type="evidence" value="ECO:0007669"/>
    <property type="project" value="InterPro"/>
</dbReference>
<dbReference type="EMBL" id="JAACJP010000026">
    <property type="protein sequence ID" value="KAF5377004.1"/>
    <property type="molecule type" value="Genomic_DNA"/>
</dbReference>
<dbReference type="CDD" id="cd19481">
    <property type="entry name" value="RecA-like_protease"/>
    <property type="match status" value="1"/>
</dbReference>
<dbReference type="Pfam" id="PF22942">
    <property type="entry name" value="DUF7025"/>
    <property type="match status" value="1"/>
</dbReference>
<evidence type="ECO:0000256" key="1">
    <source>
        <dbReference type="SAM" id="MobiDB-lite"/>
    </source>
</evidence>
<proteinExistence type="predicted"/>
<evidence type="ECO:0000313" key="4">
    <source>
        <dbReference type="Proteomes" id="UP000565441"/>
    </source>
</evidence>
<dbReference type="OrthoDB" id="10042665at2759"/>
<organism evidence="3 4">
    <name type="scientific">Tricholomella constricta</name>
    <dbReference type="NCBI Taxonomy" id="117010"/>
    <lineage>
        <taxon>Eukaryota</taxon>
        <taxon>Fungi</taxon>
        <taxon>Dikarya</taxon>
        <taxon>Basidiomycota</taxon>
        <taxon>Agaricomycotina</taxon>
        <taxon>Agaricomycetes</taxon>
        <taxon>Agaricomycetidae</taxon>
        <taxon>Agaricales</taxon>
        <taxon>Tricholomatineae</taxon>
        <taxon>Lyophyllaceae</taxon>
        <taxon>Tricholomella</taxon>
    </lineage>
</organism>
<comment type="caution">
    <text evidence="3">The sequence shown here is derived from an EMBL/GenBank/DDBJ whole genome shotgun (WGS) entry which is preliminary data.</text>
</comment>
<reference evidence="3 4" key="1">
    <citation type="journal article" date="2020" name="ISME J.">
        <title>Uncovering the hidden diversity of litter-decomposition mechanisms in mushroom-forming fungi.</title>
        <authorList>
            <person name="Floudas D."/>
            <person name="Bentzer J."/>
            <person name="Ahren D."/>
            <person name="Johansson T."/>
            <person name="Persson P."/>
            <person name="Tunlid A."/>
        </authorList>
    </citation>
    <scope>NUCLEOTIDE SEQUENCE [LARGE SCALE GENOMIC DNA]</scope>
    <source>
        <strain evidence="3 4">CBS 661.87</strain>
    </source>
</reference>
<dbReference type="PANTHER" id="PTHR46411:SF3">
    <property type="entry name" value="AAA+ ATPASE DOMAIN-CONTAINING PROTEIN"/>
    <property type="match status" value="1"/>
</dbReference>
<gene>
    <name evidence="3" type="ORF">D9615_007325</name>
</gene>
<accession>A0A8H5M1C2</accession>
<dbReference type="InterPro" id="IPR003959">
    <property type="entry name" value="ATPase_AAA_core"/>
</dbReference>
<dbReference type="GO" id="GO:0005524">
    <property type="term" value="F:ATP binding"/>
    <property type="evidence" value="ECO:0007669"/>
    <property type="project" value="InterPro"/>
</dbReference>
<dbReference type="AlphaFoldDB" id="A0A8H5M1C2"/>
<dbReference type="Proteomes" id="UP000565441">
    <property type="component" value="Unassembled WGS sequence"/>
</dbReference>
<feature type="compositionally biased region" description="Polar residues" evidence="1">
    <location>
        <begin position="268"/>
        <end position="283"/>
    </location>
</feature>
<dbReference type="InterPro" id="IPR003593">
    <property type="entry name" value="AAA+_ATPase"/>
</dbReference>
<evidence type="ECO:0000259" key="2">
    <source>
        <dbReference type="SMART" id="SM00382"/>
    </source>
</evidence>
<protein>
    <recommendedName>
        <fullName evidence="2">AAA+ ATPase domain-containing protein</fullName>
    </recommendedName>
</protein>
<dbReference type="InterPro" id="IPR027417">
    <property type="entry name" value="P-loop_NTPase"/>
</dbReference>
<evidence type="ECO:0000313" key="3">
    <source>
        <dbReference type="EMBL" id="KAF5377004.1"/>
    </source>
</evidence>
<dbReference type="Gene3D" id="3.40.50.300">
    <property type="entry name" value="P-loop containing nucleotide triphosphate hydrolases"/>
    <property type="match status" value="1"/>
</dbReference>